<dbReference type="PRINTS" id="PR00412">
    <property type="entry name" value="EPOXHYDRLASE"/>
</dbReference>
<dbReference type="EC" id="3.1.-.-" evidence="3"/>
<dbReference type="InterPro" id="IPR029058">
    <property type="entry name" value="AB_hydrolase_fold"/>
</dbReference>
<feature type="domain" description="AB hydrolase-1" evidence="2">
    <location>
        <begin position="12"/>
        <end position="241"/>
    </location>
</feature>
<dbReference type="Gene3D" id="3.40.50.1820">
    <property type="entry name" value="alpha/beta hydrolase"/>
    <property type="match status" value="1"/>
</dbReference>
<protein>
    <submittedName>
        <fullName evidence="3">Esterase YbfF</fullName>
        <ecNumber evidence="3">3.1.-.-</ecNumber>
    </submittedName>
</protein>
<sequence>MLHIRTLGEGHPVVLIHGLLGMGDNLLALAKQLSEHYQVLLIDLPYHGKSPWQGGFSHSQQAQSIVSCLEQLGIEKFSLVGHSLGGKIAMQIALLHPSMVEAIVVADIAPVHYQQHRHRGVFTGLRAVNLQALNKRSEADAEMAEYIEEPGVRQFLLKNLYKGEDGQFRWRADIKSLEQHYHEIAQGPQLDSRYSGPCLFIKGQNSDYITADHQQAMRGYFPAFSFKMIANTGHWLHAEKPLIFNALVVRFLAQSSA</sequence>
<evidence type="ECO:0000259" key="2">
    <source>
        <dbReference type="Pfam" id="PF00561"/>
    </source>
</evidence>
<name>A0ABN8EGJ5_9GAMM</name>
<dbReference type="PANTHER" id="PTHR46118:SF4">
    <property type="entry name" value="PROTEIN ABHD11"/>
    <property type="match status" value="1"/>
</dbReference>
<accession>A0ABN8EGJ5</accession>
<organism evidence="3 4">
    <name type="scientific">Sinobacterium norvegicum</name>
    <dbReference type="NCBI Taxonomy" id="1641715"/>
    <lineage>
        <taxon>Bacteria</taxon>
        <taxon>Pseudomonadati</taxon>
        <taxon>Pseudomonadota</taxon>
        <taxon>Gammaproteobacteria</taxon>
        <taxon>Cellvibrionales</taxon>
        <taxon>Spongiibacteraceae</taxon>
        <taxon>Sinobacterium</taxon>
    </lineage>
</organism>
<reference evidence="3" key="1">
    <citation type="submission" date="2021-12" db="EMBL/GenBank/DDBJ databases">
        <authorList>
            <person name="Rodrigo-Torres L."/>
            <person name="Arahal R. D."/>
            <person name="Lucena T."/>
        </authorList>
    </citation>
    <scope>NUCLEOTIDE SEQUENCE</scope>
    <source>
        <strain evidence="3">CECT 8267</strain>
    </source>
</reference>
<evidence type="ECO:0000256" key="1">
    <source>
        <dbReference type="ARBA" id="ARBA00022801"/>
    </source>
</evidence>
<dbReference type="GO" id="GO:0016787">
    <property type="term" value="F:hydrolase activity"/>
    <property type="evidence" value="ECO:0007669"/>
    <property type="project" value="UniProtKB-KW"/>
</dbReference>
<dbReference type="EMBL" id="CAKLPX010000001">
    <property type="protein sequence ID" value="CAH0990477.1"/>
    <property type="molecule type" value="Genomic_DNA"/>
</dbReference>
<dbReference type="InterPro" id="IPR000639">
    <property type="entry name" value="Epox_hydrolase-like"/>
</dbReference>
<evidence type="ECO:0000313" key="3">
    <source>
        <dbReference type="EMBL" id="CAH0990477.1"/>
    </source>
</evidence>
<evidence type="ECO:0000313" key="4">
    <source>
        <dbReference type="Proteomes" id="UP000838100"/>
    </source>
</evidence>
<comment type="caution">
    <text evidence="3">The sequence shown here is derived from an EMBL/GenBank/DDBJ whole genome shotgun (WGS) entry which is preliminary data.</text>
</comment>
<keyword evidence="1 3" id="KW-0378">Hydrolase</keyword>
<gene>
    <name evidence="3" type="primary">ybfF</name>
    <name evidence="3" type="ORF">SIN8267_00569</name>
</gene>
<dbReference type="Pfam" id="PF00561">
    <property type="entry name" value="Abhydrolase_1"/>
    <property type="match status" value="1"/>
</dbReference>
<proteinExistence type="predicted"/>
<dbReference type="InterPro" id="IPR000073">
    <property type="entry name" value="AB_hydrolase_1"/>
</dbReference>
<dbReference type="SUPFAM" id="SSF53474">
    <property type="entry name" value="alpha/beta-Hydrolases"/>
    <property type="match status" value="1"/>
</dbReference>
<dbReference type="PRINTS" id="PR00111">
    <property type="entry name" value="ABHYDROLASE"/>
</dbReference>
<dbReference type="Proteomes" id="UP000838100">
    <property type="component" value="Unassembled WGS sequence"/>
</dbReference>
<dbReference type="PANTHER" id="PTHR46118">
    <property type="entry name" value="PROTEIN ABHD11"/>
    <property type="match status" value="1"/>
</dbReference>
<keyword evidence="4" id="KW-1185">Reference proteome</keyword>